<protein>
    <submittedName>
        <fullName evidence="1">Uncharacterized protein</fullName>
    </submittedName>
</protein>
<proteinExistence type="predicted"/>
<evidence type="ECO:0000313" key="2">
    <source>
        <dbReference type="Proteomes" id="UP001524499"/>
    </source>
</evidence>
<keyword evidence="2" id="KW-1185">Reference proteome</keyword>
<organism evidence="1 2">
    <name type="scientific">Methylomonas subterranea</name>
    <dbReference type="NCBI Taxonomy" id="2952225"/>
    <lineage>
        <taxon>Bacteria</taxon>
        <taxon>Pseudomonadati</taxon>
        <taxon>Pseudomonadota</taxon>
        <taxon>Gammaproteobacteria</taxon>
        <taxon>Methylococcales</taxon>
        <taxon>Methylococcaceae</taxon>
        <taxon>Methylomonas</taxon>
    </lineage>
</organism>
<gene>
    <name evidence="1" type="ORF">NP590_11485</name>
</gene>
<sequence>MAEFYVDTTAQGNGEHIVHFATCESLPPKEARLYLGSIASCGSALKKAAEKFKPVNACPRCAAAFHTA</sequence>
<dbReference type="Proteomes" id="UP001524499">
    <property type="component" value="Unassembled WGS sequence"/>
</dbReference>
<name>A0ABT1TGY7_9GAMM</name>
<evidence type="ECO:0000313" key="1">
    <source>
        <dbReference type="EMBL" id="MCQ8104729.1"/>
    </source>
</evidence>
<accession>A0ABT1TGY7</accession>
<reference evidence="1 2" key="1">
    <citation type="submission" date="2022-07" db="EMBL/GenBank/DDBJ databases">
        <title>Methylomonas rivi sp. nov., Methylomonas rosea sp. nov., Methylomonas aureus sp. nov. and Methylomonas subterranea sp. nov., four novel methanotrophs isolated from a freshwater creek and the deep terrestrial subsurface.</title>
        <authorList>
            <person name="Abin C."/>
            <person name="Sankaranarayanan K."/>
            <person name="Garner C."/>
            <person name="Sindelar R."/>
            <person name="Kotary K."/>
            <person name="Garner R."/>
            <person name="Barclay S."/>
            <person name="Lawson P."/>
            <person name="Krumholz L."/>
        </authorList>
    </citation>
    <scope>NUCLEOTIDE SEQUENCE [LARGE SCALE GENOMIC DNA]</scope>
    <source>
        <strain evidence="1 2">SURF-2</strain>
    </source>
</reference>
<dbReference type="EMBL" id="JANIBJ010000019">
    <property type="protein sequence ID" value="MCQ8104729.1"/>
    <property type="molecule type" value="Genomic_DNA"/>
</dbReference>
<comment type="caution">
    <text evidence="1">The sequence shown here is derived from an EMBL/GenBank/DDBJ whole genome shotgun (WGS) entry which is preliminary data.</text>
</comment>
<dbReference type="RefSeq" id="WP_256602528.1">
    <property type="nucleotide sequence ID" value="NZ_JANIBJ010000019.1"/>
</dbReference>